<dbReference type="STRING" id="660470.Theba_1266"/>
<keyword evidence="1" id="KW-1133">Transmembrane helix</keyword>
<dbReference type="RefSeq" id="WP_014730935.1">
    <property type="nucleotide sequence ID" value="NC_017934.1"/>
</dbReference>
<evidence type="ECO:0000313" key="2">
    <source>
        <dbReference type="EMBL" id="AFK06954.1"/>
    </source>
</evidence>
<keyword evidence="1" id="KW-0472">Membrane</keyword>
<dbReference type="EMBL" id="CP003532">
    <property type="protein sequence ID" value="AFK06954.1"/>
    <property type="molecule type" value="Genomic_DNA"/>
</dbReference>
<name>I2F4V1_9BACT</name>
<accession>I2F4V1</accession>
<dbReference type="eggNOG" id="ENOG502ZMWU">
    <property type="taxonomic scope" value="Bacteria"/>
</dbReference>
<proteinExistence type="predicted"/>
<organism evidence="2 3">
    <name type="scientific">Mesotoga prima MesG1.Ag.4.2</name>
    <dbReference type="NCBI Taxonomy" id="660470"/>
    <lineage>
        <taxon>Bacteria</taxon>
        <taxon>Thermotogati</taxon>
        <taxon>Thermotogota</taxon>
        <taxon>Thermotogae</taxon>
        <taxon>Kosmotogales</taxon>
        <taxon>Kosmotogaceae</taxon>
        <taxon>Mesotoga</taxon>
    </lineage>
</organism>
<dbReference type="KEGG" id="mpg:Theba_1266"/>
<gene>
    <name evidence="2" type="ORF">Theba_1266</name>
</gene>
<evidence type="ECO:0000256" key="1">
    <source>
        <dbReference type="SAM" id="Phobius"/>
    </source>
</evidence>
<dbReference type="HOGENOM" id="CLU_1617078_0_0_0"/>
<dbReference type="AlphaFoldDB" id="I2F4V1"/>
<dbReference type="Proteomes" id="UP000002881">
    <property type="component" value="Chromosome"/>
</dbReference>
<feature type="transmembrane region" description="Helical" evidence="1">
    <location>
        <begin position="67"/>
        <end position="85"/>
    </location>
</feature>
<sequence>MDEERFVRILDREIPFDKLRVDERKELKGYVKAIDALKESCCYRPSDELKKRTLSSVRKLKSRPYKILGTVAACLVLGIFSVSFFTGNTILIKKKGELYQLADVLGSSSSLNERLKVNLNAFAQDEAEGNNLVMMEKEMERSLGFLSESAVENDFEISGISTTY</sequence>
<keyword evidence="3" id="KW-1185">Reference proteome</keyword>
<keyword evidence="1" id="KW-0812">Transmembrane</keyword>
<evidence type="ECO:0000313" key="3">
    <source>
        <dbReference type="Proteomes" id="UP000002881"/>
    </source>
</evidence>
<dbReference type="GeneID" id="87107073"/>
<protein>
    <submittedName>
        <fullName evidence="2">Uncharacterized protein</fullName>
    </submittedName>
</protein>
<reference evidence="2 3" key="1">
    <citation type="journal article" date="2012" name="Genome Biol. Evol.">
        <title>Genome Sequence of the Mesophilic Thermotogales Bacterium Mesotoga prima MesG1.Ag.4.2 Reveals the Largest Thermotogales Genome To Date.</title>
        <authorList>
            <person name="Zhaxybayeva O."/>
            <person name="Swithers K.S."/>
            <person name="Foght J."/>
            <person name="Green A.G."/>
            <person name="Bruce D."/>
            <person name="Detter C."/>
            <person name="Han S."/>
            <person name="Teshima H."/>
            <person name="Han J."/>
            <person name="Woyke T."/>
            <person name="Pitluck S."/>
            <person name="Nolan M."/>
            <person name="Ivanova N."/>
            <person name="Pati A."/>
            <person name="Land M.L."/>
            <person name="Dlutek M."/>
            <person name="Doolittle W.F."/>
            <person name="Noll K.M."/>
            <person name="Nesbo C.L."/>
        </authorList>
    </citation>
    <scope>NUCLEOTIDE SEQUENCE [LARGE SCALE GENOMIC DNA]</scope>
    <source>
        <strain evidence="3">mesG1.Ag.4.2</strain>
    </source>
</reference>